<dbReference type="AlphaFoldDB" id="A0A830HHR6"/>
<comment type="caution">
    <text evidence="5">The sequence shown here is derived from an EMBL/GenBank/DDBJ whole genome shotgun (WGS) entry which is preliminary data.</text>
</comment>
<dbReference type="GO" id="GO:0005509">
    <property type="term" value="F:calcium ion binding"/>
    <property type="evidence" value="ECO:0007669"/>
    <property type="project" value="InterPro"/>
</dbReference>
<dbReference type="Gene3D" id="1.10.238.10">
    <property type="entry name" value="EF-hand"/>
    <property type="match status" value="1"/>
</dbReference>
<evidence type="ECO:0000256" key="2">
    <source>
        <dbReference type="SAM" id="MobiDB-lite"/>
    </source>
</evidence>
<organism evidence="5 6">
    <name type="scientific">Pycnococcus provasolii</name>
    <dbReference type="NCBI Taxonomy" id="41880"/>
    <lineage>
        <taxon>Eukaryota</taxon>
        <taxon>Viridiplantae</taxon>
        <taxon>Chlorophyta</taxon>
        <taxon>Pseudoscourfieldiophyceae</taxon>
        <taxon>Pseudoscourfieldiales</taxon>
        <taxon>Pycnococcaceae</taxon>
        <taxon>Pycnococcus</taxon>
    </lineage>
</organism>
<feature type="region of interest" description="Disordered" evidence="2">
    <location>
        <begin position="804"/>
        <end position="853"/>
    </location>
</feature>
<dbReference type="CDD" id="cd00051">
    <property type="entry name" value="EFh"/>
    <property type="match status" value="1"/>
</dbReference>
<feature type="compositionally biased region" description="Basic and acidic residues" evidence="2">
    <location>
        <begin position="816"/>
        <end position="826"/>
    </location>
</feature>
<feature type="transmembrane region" description="Helical" evidence="3">
    <location>
        <begin position="755"/>
        <end position="777"/>
    </location>
</feature>
<dbReference type="PROSITE" id="PS50222">
    <property type="entry name" value="EF_HAND_2"/>
    <property type="match status" value="1"/>
</dbReference>
<keyword evidence="6" id="KW-1185">Reference proteome</keyword>
<name>A0A830HHR6_9CHLO</name>
<evidence type="ECO:0000256" key="3">
    <source>
        <dbReference type="SAM" id="Phobius"/>
    </source>
</evidence>
<protein>
    <recommendedName>
        <fullName evidence="4">EF-hand domain-containing protein</fullName>
    </recommendedName>
</protein>
<evidence type="ECO:0000256" key="1">
    <source>
        <dbReference type="ARBA" id="ARBA00022837"/>
    </source>
</evidence>
<feature type="transmembrane region" description="Helical" evidence="3">
    <location>
        <begin position="720"/>
        <end position="749"/>
    </location>
</feature>
<feature type="compositionally biased region" description="Basic and acidic residues" evidence="2">
    <location>
        <begin position="1037"/>
        <end position="1046"/>
    </location>
</feature>
<dbReference type="InterPro" id="IPR002048">
    <property type="entry name" value="EF_hand_dom"/>
</dbReference>
<keyword evidence="1" id="KW-0106">Calcium</keyword>
<feature type="transmembrane region" description="Helical" evidence="3">
    <location>
        <begin position="683"/>
        <end position="708"/>
    </location>
</feature>
<dbReference type="InterPro" id="IPR018247">
    <property type="entry name" value="EF_Hand_1_Ca_BS"/>
</dbReference>
<keyword evidence="3" id="KW-1133">Transmembrane helix</keyword>
<accession>A0A830HHR6</accession>
<evidence type="ECO:0000313" key="6">
    <source>
        <dbReference type="Proteomes" id="UP000660262"/>
    </source>
</evidence>
<dbReference type="Proteomes" id="UP000660262">
    <property type="component" value="Unassembled WGS sequence"/>
</dbReference>
<reference evidence="5" key="1">
    <citation type="submission" date="2020-10" db="EMBL/GenBank/DDBJ databases">
        <title>Unveiling of a novel bifunctional photoreceptor, Dualchrome1, isolated from a cosmopolitan green alga.</title>
        <authorList>
            <person name="Suzuki S."/>
            <person name="Kawachi M."/>
        </authorList>
    </citation>
    <scope>NUCLEOTIDE SEQUENCE</scope>
    <source>
        <strain evidence="5">NIES 2893</strain>
    </source>
</reference>
<dbReference type="InterPro" id="IPR011992">
    <property type="entry name" value="EF-hand-dom_pair"/>
</dbReference>
<keyword evidence="3" id="KW-0812">Transmembrane</keyword>
<feature type="region of interest" description="Disordered" evidence="2">
    <location>
        <begin position="1022"/>
        <end position="1046"/>
    </location>
</feature>
<keyword evidence="3" id="KW-0472">Membrane</keyword>
<dbReference type="OrthoDB" id="424753at2759"/>
<dbReference type="PROSITE" id="PS00018">
    <property type="entry name" value="EF_HAND_1"/>
    <property type="match status" value="1"/>
</dbReference>
<proteinExistence type="predicted"/>
<feature type="transmembrane region" description="Helical" evidence="3">
    <location>
        <begin position="977"/>
        <end position="997"/>
    </location>
</feature>
<dbReference type="EMBL" id="BNJQ01000010">
    <property type="protein sequence ID" value="GHP05320.1"/>
    <property type="molecule type" value="Genomic_DNA"/>
</dbReference>
<feature type="domain" description="EF-hand" evidence="4">
    <location>
        <begin position="924"/>
        <end position="959"/>
    </location>
</feature>
<feature type="compositionally biased region" description="Low complexity" evidence="2">
    <location>
        <begin position="829"/>
        <end position="838"/>
    </location>
</feature>
<sequence length="1046" mass="114374">MFSFRRRAGAGLGASGGDALEKVAAKQAQFEKRGRNMKFASYKSTISYGVAQAYWGFFSLLGYTDSFNDVMLAHARLVTFRMGSEVSKIASETAGALGANTNPQDGMSPMHIPHQNLLVSMKAKFETFIAALAEVERQEDTHLKDVVDNIQVLIRKRRPVMLAPCMRMLERAISSVESKGASLASSVLPTRVRSSLPSVFQRISEVIVRRLQGFLVNSLREFVNLKCYRNIAFGKLAGGIGGTSGIVLPGDFPNTTCVELMVTPQSLAAQRLCELDYVSVNVPSPNYMKTVAEHIKNFRIFAALFLLLRSAYSKISGGLPLICTHVVPSCGEINSKVYWTTVRETSAESIASRVCGVGDPAYQLVLGAMRAFDGPRYRVGAPILKSQANVRDEPLKAASFLLRAAPRSADNSRNITYMLGCEDEGVLRSITLYYAHTAELAFRTTLRKFRANYLRFCRKSGVDAVQLDDKVWRKLRIKVRDRFPYVLRGVRHLNGKHRLDPKQRYNVVHGKRPEPRTQLDAFLREADVEVTNNKADHALLMEPLLEDYKSYLRHRGLTTLAKQITENSFCAELEKLLGIPAKREKYTDLYGVLEMPSGGPDVLQLNVLTWFFLQLSEVLTHVTFVLLVPVPAMLAFLTLQNTVANIESLTGQQTGTFYLLDLKTLVHSPFDGFAFEKSVQPTFLYGMLSVLAWIVVASFELGNYYIMGERLNFITRSVRLLFYAVLGLMFVLTCAYIVSAFCWVVLGVIINPNIFLPYIAAAGTLVTSVTSSAKALAKKAQSYADNIQEKNARKFEMKINDANAEAMDPEEEVADDSPRRSAELPGKEPSSAAAAPAPMTEQEPGSTAGPVVESFSNARGVSSMGTAFAGTGSGGGNGFGPGASAGADGGDAALFKTFKRYAGADEEIEYSEFRAIFNDLNVSLPEDRIQKLYASADTDGSGSIGYQEFKTAWGDIQAVLVEEAMNELGLSPGRRSFLVCLGALILICMFVFIFVGVKAFLGSDGTVGAVVNSGLCVGGGGAMQGAKPKEEVDEAEVDAKIDEQDV</sequence>
<gene>
    <name evidence="5" type="ORF">PPROV_000407200</name>
</gene>
<dbReference type="SUPFAM" id="SSF47473">
    <property type="entry name" value="EF-hand"/>
    <property type="match status" value="1"/>
</dbReference>
<evidence type="ECO:0000259" key="4">
    <source>
        <dbReference type="PROSITE" id="PS50222"/>
    </source>
</evidence>
<evidence type="ECO:0000313" key="5">
    <source>
        <dbReference type="EMBL" id="GHP05320.1"/>
    </source>
</evidence>